<dbReference type="CDD" id="cd03431">
    <property type="entry name" value="NUDIX_DNA_Glycosylase_C-MutY"/>
    <property type="match status" value="1"/>
</dbReference>
<dbReference type="SUPFAM" id="SSF55811">
    <property type="entry name" value="Nudix"/>
    <property type="match status" value="1"/>
</dbReference>
<reference evidence="16 17" key="1">
    <citation type="submission" date="2018-05" db="EMBL/GenBank/DDBJ databases">
        <title>Abyssibacter profundi OUC007T gen. nov., sp. nov, a marine bacterium isolated from seawater of the Mariana Trench.</title>
        <authorList>
            <person name="Zhou S."/>
        </authorList>
    </citation>
    <scope>NUCLEOTIDE SEQUENCE [LARGE SCALE GENOMIC DNA]</scope>
    <source>
        <strain evidence="16 17">OUC007</strain>
    </source>
</reference>
<keyword evidence="8 14" id="KW-0227">DNA damage</keyword>
<dbReference type="EC" id="3.2.2.31" evidence="4 14"/>
<comment type="cofactor">
    <cofactor evidence="14">
        <name>[4Fe-4S] cluster</name>
        <dbReference type="ChEBI" id="CHEBI:49883"/>
    </cofactor>
    <text evidence="14">Binds 1 [4Fe-4S] cluster.</text>
</comment>
<keyword evidence="9" id="KW-0378">Hydrolase</keyword>
<evidence type="ECO:0000256" key="11">
    <source>
        <dbReference type="ARBA" id="ARBA00023014"/>
    </source>
</evidence>
<dbReference type="PANTHER" id="PTHR42944">
    <property type="entry name" value="ADENINE DNA GLYCOSYLASE"/>
    <property type="match status" value="1"/>
</dbReference>
<keyword evidence="13 14" id="KW-0326">Glycosidase</keyword>
<dbReference type="Pfam" id="PF00633">
    <property type="entry name" value="HHH"/>
    <property type="match status" value="1"/>
</dbReference>
<comment type="catalytic activity">
    <reaction evidence="1 14">
        <text>Hydrolyzes free adenine bases from 7,8-dihydro-8-oxoguanine:adenine mismatched double-stranded DNA, leaving an apurinic site.</text>
        <dbReference type="EC" id="3.2.2.31"/>
    </reaction>
</comment>
<evidence type="ECO:0000256" key="13">
    <source>
        <dbReference type="ARBA" id="ARBA00023295"/>
    </source>
</evidence>
<dbReference type="InterPro" id="IPR015797">
    <property type="entry name" value="NUDIX_hydrolase-like_dom_sf"/>
</dbReference>
<evidence type="ECO:0000256" key="9">
    <source>
        <dbReference type="ARBA" id="ARBA00022801"/>
    </source>
</evidence>
<dbReference type="Pfam" id="PF00730">
    <property type="entry name" value="HhH-GPD"/>
    <property type="match status" value="1"/>
</dbReference>
<evidence type="ECO:0000256" key="14">
    <source>
        <dbReference type="RuleBase" id="RU365096"/>
    </source>
</evidence>
<dbReference type="CDD" id="cd00056">
    <property type="entry name" value="ENDO3c"/>
    <property type="match status" value="1"/>
</dbReference>
<sequence>MPPSYADRLLTWFDDHGRKHLPWQQPRTPYRVWVSEIMLQQTQVTVVVDYFTRFMTRFPSVESLASAQVDDVLSLWAGLGYYARGRNLHKAAQVLCEQHAGKLPADLAGLEALPGIGRSTAGAIVSMGFDQPAPILDGNVKRVLARHAGIDGWPGRSAVARQLWALAEDRLPSGRFADYSQASMDLGATVCTRHAPACHACPLNADCVAHRSHRTHELPAPKPKANRKRRRSQLWLIRNEQGHYLLERRPPVGIWGGLWSLPEADDATTPPLALVEPPRPGPVLVHELTHFTWELCPMSALARGAQAIADGDNMSWYAPDNLPGVPAPIRRLIEEDRAP</sequence>
<keyword evidence="10 14" id="KW-0408">Iron</keyword>
<dbReference type="GO" id="GO:0046872">
    <property type="term" value="F:metal ion binding"/>
    <property type="evidence" value="ECO:0007669"/>
    <property type="project" value="UniProtKB-UniRule"/>
</dbReference>
<dbReference type="OrthoDB" id="9802365at2"/>
<accession>A0A383XRP4</accession>
<dbReference type="Gene3D" id="3.90.79.10">
    <property type="entry name" value="Nucleoside Triphosphate Pyrophosphohydrolase"/>
    <property type="match status" value="1"/>
</dbReference>
<evidence type="ECO:0000256" key="3">
    <source>
        <dbReference type="ARBA" id="ARBA00008343"/>
    </source>
</evidence>
<keyword evidence="11" id="KW-0411">Iron-sulfur</keyword>
<dbReference type="SMART" id="SM00478">
    <property type="entry name" value="ENDO3c"/>
    <property type="match status" value="1"/>
</dbReference>
<dbReference type="FunFam" id="1.10.340.30:FF:000002">
    <property type="entry name" value="Adenine DNA glycosylase"/>
    <property type="match status" value="1"/>
</dbReference>
<dbReference type="Proteomes" id="UP000251800">
    <property type="component" value="Unassembled WGS sequence"/>
</dbReference>
<dbReference type="GO" id="GO:0051539">
    <property type="term" value="F:4 iron, 4 sulfur cluster binding"/>
    <property type="evidence" value="ECO:0007669"/>
    <property type="project" value="UniProtKB-UniRule"/>
</dbReference>
<dbReference type="GO" id="GO:0035485">
    <property type="term" value="F:adenine/guanine mispair binding"/>
    <property type="evidence" value="ECO:0007669"/>
    <property type="project" value="TreeGrafter"/>
</dbReference>
<comment type="similarity">
    <text evidence="3 14">Belongs to the Nth/MutY family.</text>
</comment>
<dbReference type="Gene3D" id="1.10.1670.10">
    <property type="entry name" value="Helix-hairpin-Helix base-excision DNA repair enzymes (C-terminal)"/>
    <property type="match status" value="1"/>
</dbReference>
<keyword evidence="17" id="KW-1185">Reference proteome</keyword>
<dbReference type="GO" id="GO:0000701">
    <property type="term" value="F:purine-specific mismatch base pair DNA N-glycosylase activity"/>
    <property type="evidence" value="ECO:0007669"/>
    <property type="project" value="UniProtKB-EC"/>
</dbReference>
<dbReference type="EMBL" id="QEQK01000011">
    <property type="protein sequence ID" value="PWN55298.1"/>
    <property type="molecule type" value="Genomic_DNA"/>
</dbReference>
<dbReference type="GO" id="GO:0034039">
    <property type="term" value="F:8-oxo-7,8-dihydroguanine DNA N-glycosylase activity"/>
    <property type="evidence" value="ECO:0007669"/>
    <property type="project" value="TreeGrafter"/>
</dbReference>
<evidence type="ECO:0000313" key="16">
    <source>
        <dbReference type="EMBL" id="PWN55298.1"/>
    </source>
</evidence>
<dbReference type="NCBIfam" id="TIGR01084">
    <property type="entry name" value="mutY"/>
    <property type="match status" value="1"/>
</dbReference>
<gene>
    <name evidence="16" type="primary">mutY</name>
    <name evidence="16" type="ORF">DEH80_12480</name>
</gene>
<name>A0A383XRP4_9GAMM</name>
<dbReference type="InterPro" id="IPR023170">
    <property type="entry name" value="HhH_base_excis_C"/>
</dbReference>
<dbReference type="PANTHER" id="PTHR42944:SF1">
    <property type="entry name" value="ADENINE DNA GLYCOSYLASE"/>
    <property type="match status" value="1"/>
</dbReference>
<proteinExistence type="inferred from homology"/>
<organism evidence="16 17">
    <name type="scientific">Abyssibacter profundi</name>
    <dbReference type="NCBI Taxonomy" id="2182787"/>
    <lineage>
        <taxon>Bacteria</taxon>
        <taxon>Pseudomonadati</taxon>
        <taxon>Pseudomonadota</taxon>
        <taxon>Gammaproteobacteria</taxon>
        <taxon>Chromatiales</taxon>
        <taxon>Oceanococcaceae</taxon>
        <taxon>Abyssibacter</taxon>
    </lineage>
</organism>
<dbReference type="GO" id="GO:0006298">
    <property type="term" value="P:mismatch repair"/>
    <property type="evidence" value="ECO:0007669"/>
    <property type="project" value="TreeGrafter"/>
</dbReference>
<evidence type="ECO:0000256" key="12">
    <source>
        <dbReference type="ARBA" id="ARBA00023204"/>
    </source>
</evidence>
<feature type="domain" description="HhH-GPD" evidence="15">
    <location>
        <begin position="38"/>
        <end position="189"/>
    </location>
</feature>
<evidence type="ECO:0000313" key="17">
    <source>
        <dbReference type="Proteomes" id="UP000251800"/>
    </source>
</evidence>
<dbReference type="GO" id="GO:0006284">
    <property type="term" value="P:base-excision repair"/>
    <property type="evidence" value="ECO:0007669"/>
    <property type="project" value="UniProtKB-UniRule"/>
</dbReference>
<dbReference type="InterPro" id="IPR044298">
    <property type="entry name" value="MIG/MutY"/>
</dbReference>
<comment type="function">
    <text evidence="2">Adenine glycosylase active on G-A mispairs. MutY also corrects error-prone DNA synthesis past GO lesions which are due to the oxidatively damaged form of guanine: 7,8-dihydro-8-oxoguanine (8-oxo-dGTP).</text>
</comment>
<dbReference type="PROSITE" id="PS01155">
    <property type="entry name" value="ENDONUCLEASE_III_2"/>
    <property type="match status" value="1"/>
</dbReference>
<keyword evidence="6" id="KW-0004">4Fe-4S</keyword>
<dbReference type="InterPro" id="IPR003265">
    <property type="entry name" value="HhH-GPD_domain"/>
</dbReference>
<dbReference type="InterPro" id="IPR004036">
    <property type="entry name" value="Endonuclease-III-like_CS2"/>
</dbReference>
<evidence type="ECO:0000256" key="8">
    <source>
        <dbReference type="ARBA" id="ARBA00022763"/>
    </source>
</evidence>
<evidence type="ECO:0000256" key="4">
    <source>
        <dbReference type="ARBA" id="ARBA00012045"/>
    </source>
</evidence>
<dbReference type="Pfam" id="PF14815">
    <property type="entry name" value="NUDIX_4"/>
    <property type="match status" value="1"/>
</dbReference>
<dbReference type="SUPFAM" id="SSF48150">
    <property type="entry name" value="DNA-glycosylase"/>
    <property type="match status" value="1"/>
</dbReference>
<keyword evidence="7" id="KW-0479">Metal-binding</keyword>
<dbReference type="Gene3D" id="1.10.340.30">
    <property type="entry name" value="Hypothetical protein, domain 2"/>
    <property type="match status" value="1"/>
</dbReference>
<evidence type="ECO:0000256" key="10">
    <source>
        <dbReference type="ARBA" id="ARBA00023004"/>
    </source>
</evidence>
<protein>
    <recommendedName>
        <fullName evidence="5 14">Adenine DNA glycosylase</fullName>
        <ecNumber evidence="4 14">3.2.2.31</ecNumber>
    </recommendedName>
</protein>
<dbReference type="InterPro" id="IPR029119">
    <property type="entry name" value="MutY_C"/>
</dbReference>
<evidence type="ECO:0000256" key="5">
    <source>
        <dbReference type="ARBA" id="ARBA00022023"/>
    </source>
</evidence>
<evidence type="ECO:0000256" key="6">
    <source>
        <dbReference type="ARBA" id="ARBA00022485"/>
    </source>
</evidence>
<dbReference type="GO" id="GO:0032357">
    <property type="term" value="F:oxidized purine DNA binding"/>
    <property type="evidence" value="ECO:0007669"/>
    <property type="project" value="TreeGrafter"/>
</dbReference>
<keyword evidence="12" id="KW-0234">DNA repair</keyword>
<dbReference type="InterPro" id="IPR000445">
    <property type="entry name" value="HhH_motif"/>
</dbReference>
<dbReference type="InterPro" id="IPR005760">
    <property type="entry name" value="A/G_AdeGlyc_MutY"/>
</dbReference>
<evidence type="ECO:0000256" key="2">
    <source>
        <dbReference type="ARBA" id="ARBA00002933"/>
    </source>
</evidence>
<evidence type="ECO:0000256" key="1">
    <source>
        <dbReference type="ARBA" id="ARBA00000843"/>
    </source>
</evidence>
<evidence type="ECO:0000259" key="15">
    <source>
        <dbReference type="SMART" id="SM00478"/>
    </source>
</evidence>
<dbReference type="AlphaFoldDB" id="A0A383XRP4"/>
<dbReference type="InterPro" id="IPR011257">
    <property type="entry name" value="DNA_glycosylase"/>
</dbReference>
<comment type="caution">
    <text evidence="16">The sequence shown here is derived from an EMBL/GenBank/DDBJ whole genome shotgun (WGS) entry which is preliminary data.</text>
</comment>
<evidence type="ECO:0000256" key="7">
    <source>
        <dbReference type="ARBA" id="ARBA00022723"/>
    </source>
</evidence>